<dbReference type="Proteomes" id="UP000298482">
    <property type="component" value="Unassembled WGS sequence"/>
</dbReference>
<keyword evidence="2" id="KW-0812">Transmembrane</keyword>
<feature type="coiled-coil region" evidence="1">
    <location>
        <begin position="168"/>
        <end position="195"/>
    </location>
</feature>
<feature type="transmembrane region" description="Helical" evidence="2">
    <location>
        <begin position="12"/>
        <end position="33"/>
    </location>
</feature>
<evidence type="ECO:0000313" key="4">
    <source>
        <dbReference type="Proteomes" id="UP000298482"/>
    </source>
</evidence>
<comment type="caution">
    <text evidence="3">The sequence shown here is derived from an EMBL/GenBank/DDBJ whole genome shotgun (WGS) entry which is preliminary data.</text>
</comment>
<reference evidence="3 4" key="1">
    <citation type="submission" date="2019-04" db="EMBL/GenBank/DDBJ databases">
        <title>Genomic characterization of Staphylococcus petrasii strains.</title>
        <authorList>
            <person name="Vrbovska V."/>
            <person name="Kovarovic V."/>
            <person name="Maslanova I."/>
            <person name="Indrakova A."/>
            <person name="Petras P."/>
            <person name="Sedo O."/>
            <person name="Svec P."/>
            <person name="Fisarova L."/>
            <person name="Sedlacek I."/>
            <person name="Doskar J."/>
            <person name="Pantucek R."/>
        </authorList>
    </citation>
    <scope>NUCLEOTIDE SEQUENCE [LARGE SCALE GENOMIC DNA]</scope>
    <source>
        <strain evidence="3 4">CCM 8421</strain>
    </source>
</reference>
<protein>
    <submittedName>
        <fullName evidence="3">Uncharacterized protein</fullName>
    </submittedName>
</protein>
<evidence type="ECO:0000256" key="2">
    <source>
        <dbReference type="SAM" id="Phobius"/>
    </source>
</evidence>
<evidence type="ECO:0000256" key="1">
    <source>
        <dbReference type="SAM" id="Coils"/>
    </source>
</evidence>
<gene>
    <name evidence="3" type="ORF">E2556_09560</name>
</gene>
<dbReference type="EMBL" id="SRJF01000013">
    <property type="protein sequence ID" value="TGA75034.1"/>
    <property type="molecule type" value="Genomic_DNA"/>
</dbReference>
<proteinExistence type="predicted"/>
<name>A0ABY2KE89_9STAP</name>
<keyword evidence="1" id="KW-0175">Coiled coil</keyword>
<keyword evidence="2" id="KW-1133">Transmembrane helix</keyword>
<dbReference type="RefSeq" id="WP_103328842.1">
    <property type="nucleotide sequence ID" value="NZ_SRJF01000013.1"/>
</dbReference>
<sequence length="233" mass="28221">MDNYILKLGLGLWKSLLLLLIIYLVKEIVRLIVENEINKRKNKEEIQYKYAEKLLDKKVPVYIEHYSFLKQSIGIYKHIVENYNDFNNWNDKVYDNLKNNKIYDFKDSDKAYRESVGYRTCENLSHYISVAEDFKIKSMNKLSLNQLFINDRLIEKSNKINNLIDKELTNLIKIRDTLEEQYELTNEEFLELFNKEMTAINSEIFIKEIERYLEKVKSEFYIEYNVEKQKDYI</sequence>
<evidence type="ECO:0000313" key="3">
    <source>
        <dbReference type="EMBL" id="TGA75034.1"/>
    </source>
</evidence>
<keyword evidence="4" id="KW-1185">Reference proteome</keyword>
<accession>A0ABY2KE89</accession>
<keyword evidence="2" id="KW-0472">Membrane</keyword>
<organism evidence="3 4">
    <name type="scientific">Staphylococcus croceilyticus</name>
    <dbReference type="NCBI Taxonomy" id="319942"/>
    <lineage>
        <taxon>Bacteria</taxon>
        <taxon>Bacillati</taxon>
        <taxon>Bacillota</taxon>
        <taxon>Bacilli</taxon>
        <taxon>Bacillales</taxon>
        <taxon>Staphylococcaceae</taxon>
        <taxon>Staphylococcus</taxon>
    </lineage>
</organism>